<proteinExistence type="predicted"/>
<feature type="signal peptide" evidence="2">
    <location>
        <begin position="1"/>
        <end position="18"/>
    </location>
</feature>
<name>A0A6A5TSV7_9PLEO</name>
<protein>
    <submittedName>
        <fullName evidence="3">Uncharacterized protein</fullName>
    </submittedName>
</protein>
<keyword evidence="4" id="KW-1185">Reference proteome</keyword>
<dbReference type="PRINTS" id="PR01217">
    <property type="entry name" value="PRICHEXTENSN"/>
</dbReference>
<dbReference type="EMBL" id="ML976993">
    <property type="protein sequence ID" value="KAF1956033.1"/>
    <property type="molecule type" value="Genomic_DNA"/>
</dbReference>
<dbReference type="OrthoDB" id="3764614at2759"/>
<reference evidence="3" key="1">
    <citation type="journal article" date="2020" name="Stud. Mycol.">
        <title>101 Dothideomycetes genomes: a test case for predicting lifestyles and emergence of pathogens.</title>
        <authorList>
            <person name="Haridas S."/>
            <person name="Albert R."/>
            <person name="Binder M."/>
            <person name="Bloem J."/>
            <person name="Labutti K."/>
            <person name="Salamov A."/>
            <person name="Andreopoulos B."/>
            <person name="Baker S."/>
            <person name="Barry K."/>
            <person name="Bills G."/>
            <person name="Bluhm B."/>
            <person name="Cannon C."/>
            <person name="Castanera R."/>
            <person name="Culley D."/>
            <person name="Daum C."/>
            <person name="Ezra D."/>
            <person name="Gonzalez J."/>
            <person name="Henrissat B."/>
            <person name="Kuo A."/>
            <person name="Liang C."/>
            <person name="Lipzen A."/>
            <person name="Lutzoni F."/>
            <person name="Magnuson J."/>
            <person name="Mondo S."/>
            <person name="Nolan M."/>
            <person name="Ohm R."/>
            <person name="Pangilinan J."/>
            <person name="Park H.-J."/>
            <person name="Ramirez L."/>
            <person name="Alfaro M."/>
            <person name="Sun H."/>
            <person name="Tritt A."/>
            <person name="Yoshinaga Y."/>
            <person name="Zwiers L.-H."/>
            <person name="Turgeon B."/>
            <person name="Goodwin S."/>
            <person name="Spatafora J."/>
            <person name="Crous P."/>
            <person name="Grigoriev I."/>
        </authorList>
    </citation>
    <scope>NUCLEOTIDE SEQUENCE</scope>
    <source>
        <strain evidence="3">CBS 675.92</strain>
    </source>
</reference>
<keyword evidence="2" id="KW-0732">Signal</keyword>
<accession>A0A6A5TSV7</accession>
<feature type="chain" id="PRO_5025675222" evidence="2">
    <location>
        <begin position="19"/>
        <end position="511"/>
    </location>
</feature>
<sequence length="511" mass="55524">MYLHRCLHIALIARVVVAFPEPRPAVQTNSLRLRQTEAPPPYQSCPGQIGYCSDCEGRDAKCTSITPGCWCKPDTASPAPDQSCPSEPVNCSDCEGQDCKCTSTTPKYTPIIPKPNNPTPPQPNTPEPNNPTSPQPNTPEPNNPNPNPEPNTPEPNNPTPPQPNTPEPNNPNPNPEPNNPEPNNPEPHNPEPNSPEPNNPTPVTPGPGPRPDEQNCPPTKPKCDSILCAGRDGKCTFGPNMGCDCEKECPTGDQKPKCRDILCKGSEDNRCTLDNQGCECEACPTGDKVPMCLNEMCKGDDDGKCTFENKGCECKKCPDSLEEPFCEAWGGESDGKCKGIPEKGNQFQQCPCIGGFTTDEHYAGRDVIDEDMMKELADLLQPKDLQCNTPDALGRKQFDPDSAKQAINEVCGQLSTDPGKLGRLGYMAPIYKQGDTFAENGGALVLSTFRDDKVCEEKNLPDRKSLEFWTKIGVDTCVDNFMAIVEGCGDSDAKGRRYWKMGGSVYASCML</sequence>
<evidence type="ECO:0000256" key="2">
    <source>
        <dbReference type="SAM" id="SignalP"/>
    </source>
</evidence>
<evidence type="ECO:0000313" key="3">
    <source>
        <dbReference type="EMBL" id="KAF1956033.1"/>
    </source>
</evidence>
<evidence type="ECO:0000313" key="4">
    <source>
        <dbReference type="Proteomes" id="UP000800035"/>
    </source>
</evidence>
<feature type="region of interest" description="Disordered" evidence="1">
    <location>
        <begin position="105"/>
        <end position="218"/>
    </location>
</feature>
<feature type="compositionally biased region" description="Pro residues" evidence="1">
    <location>
        <begin position="112"/>
        <end position="209"/>
    </location>
</feature>
<gene>
    <name evidence="3" type="ORF">CC80DRAFT_594176</name>
</gene>
<dbReference type="AlphaFoldDB" id="A0A6A5TSV7"/>
<organism evidence="3 4">
    <name type="scientific">Byssothecium circinans</name>
    <dbReference type="NCBI Taxonomy" id="147558"/>
    <lineage>
        <taxon>Eukaryota</taxon>
        <taxon>Fungi</taxon>
        <taxon>Dikarya</taxon>
        <taxon>Ascomycota</taxon>
        <taxon>Pezizomycotina</taxon>
        <taxon>Dothideomycetes</taxon>
        <taxon>Pleosporomycetidae</taxon>
        <taxon>Pleosporales</taxon>
        <taxon>Massarineae</taxon>
        <taxon>Massarinaceae</taxon>
        <taxon>Byssothecium</taxon>
    </lineage>
</organism>
<evidence type="ECO:0000256" key="1">
    <source>
        <dbReference type="SAM" id="MobiDB-lite"/>
    </source>
</evidence>
<dbReference type="Proteomes" id="UP000800035">
    <property type="component" value="Unassembled WGS sequence"/>
</dbReference>